<keyword evidence="2" id="KW-1185">Reference proteome</keyword>
<name>A0ABQ8I5M6_9ROSI</name>
<accession>A0ABQ8I5M6</accession>
<evidence type="ECO:0000313" key="2">
    <source>
        <dbReference type="Proteomes" id="UP000827721"/>
    </source>
</evidence>
<proteinExistence type="predicted"/>
<organism evidence="1 2">
    <name type="scientific">Xanthoceras sorbifolium</name>
    <dbReference type="NCBI Taxonomy" id="99658"/>
    <lineage>
        <taxon>Eukaryota</taxon>
        <taxon>Viridiplantae</taxon>
        <taxon>Streptophyta</taxon>
        <taxon>Embryophyta</taxon>
        <taxon>Tracheophyta</taxon>
        <taxon>Spermatophyta</taxon>
        <taxon>Magnoliopsida</taxon>
        <taxon>eudicotyledons</taxon>
        <taxon>Gunneridae</taxon>
        <taxon>Pentapetalae</taxon>
        <taxon>rosids</taxon>
        <taxon>malvids</taxon>
        <taxon>Sapindales</taxon>
        <taxon>Sapindaceae</taxon>
        <taxon>Xanthoceroideae</taxon>
        <taxon>Xanthoceras</taxon>
    </lineage>
</organism>
<evidence type="ECO:0008006" key="3">
    <source>
        <dbReference type="Google" id="ProtNLM"/>
    </source>
</evidence>
<reference evidence="1 2" key="1">
    <citation type="submission" date="2021-02" db="EMBL/GenBank/DDBJ databases">
        <title>Plant Genome Project.</title>
        <authorList>
            <person name="Zhang R.-G."/>
        </authorList>
    </citation>
    <scope>NUCLEOTIDE SEQUENCE [LARGE SCALE GENOMIC DNA]</scope>
    <source>
        <tissue evidence="1">Leaves</tissue>
    </source>
</reference>
<sequence length="275" mass="32131">MFSLKMAKLEFPRYSDNDPTKWFNRVEQFFEFQCTTEVQKVPLASLHNKGEANQWWQWLHRAYKEKEFEKLGNRIQCWMQKALVWTFMGGLRPDIAEGIRMFKSTSLKEAFSLPRMRDDQLLRQRKFTRTPPTNRPPLNLPSTMKHTTVPIKRLTWEEMQRRRAQGLCFNCDDKFSVGYNCRGPQLLLLEGNINEDSEGDINKDTEVSIDLSFDPGISLHALTGWSDAKTMRAMAKIERYKVAQIWDEIKKAAIGHAYMERIGKLAFAKPGLPYT</sequence>
<gene>
    <name evidence="1" type="ORF">JRO89_XS04G0135500</name>
</gene>
<protein>
    <recommendedName>
        <fullName evidence="3">Retrotransposon gag domain-containing protein</fullName>
    </recommendedName>
</protein>
<evidence type="ECO:0000313" key="1">
    <source>
        <dbReference type="EMBL" id="KAH7571764.1"/>
    </source>
</evidence>
<comment type="caution">
    <text evidence="1">The sequence shown here is derived from an EMBL/GenBank/DDBJ whole genome shotgun (WGS) entry which is preliminary data.</text>
</comment>
<dbReference type="EMBL" id="JAFEMO010000004">
    <property type="protein sequence ID" value="KAH7571764.1"/>
    <property type="molecule type" value="Genomic_DNA"/>
</dbReference>
<dbReference type="Proteomes" id="UP000827721">
    <property type="component" value="Unassembled WGS sequence"/>
</dbReference>